<accession>A0A3D9FGL4</accession>
<comment type="caution">
    <text evidence="2">The sequence shown here is derived from an EMBL/GenBank/DDBJ whole genome shotgun (WGS) entry which is preliminary data.</text>
</comment>
<sequence>MTDGAGETPNTDVKLPRSSKGARSRFFDDPAIDQMMTFFLELMAETNALRERVDTIERLLDEKGSISRDEIEAYRPDADGEAERSAWSQAFLKRVMRFHEPD</sequence>
<evidence type="ECO:0000313" key="3">
    <source>
        <dbReference type="Proteomes" id="UP000256310"/>
    </source>
</evidence>
<evidence type="ECO:0000313" key="2">
    <source>
        <dbReference type="EMBL" id="RED16778.1"/>
    </source>
</evidence>
<reference evidence="2 3" key="1">
    <citation type="submission" date="2018-07" db="EMBL/GenBank/DDBJ databases">
        <title>Genomic Encyclopedia of Type Strains, Phase IV (KMG-IV): sequencing the most valuable type-strain genomes for metagenomic binning, comparative biology and taxonomic classification.</title>
        <authorList>
            <person name="Goeker M."/>
        </authorList>
    </citation>
    <scope>NUCLEOTIDE SEQUENCE [LARGE SCALE GENOMIC DNA]</scope>
    <source>
        <strain evidence="2 3">DSM 26725</strain>
    </source>
</reference>
<evidence type="ECO:0000256" key="1">
    <source>
        <dbReference type="SAM" id="MobiDB-lite"/>
    </source>
</evidence>
<dbReference type="RefSeq" id="WP_162843445.1">
    <property type="nucleotide sequence ID" value="NZ_QRDP01000004.1"/>
</dbReference>
<proteinExistence type="predicted"/>
<organism evidence="2 3">
    <name type="scientific">Parasphingopyxis lamellibrachiae</name>
    <dbReference type="NCBI Taxonomy" id="680125"/>
    <lineage>
        <taxon>Bacteria</taxon>
        <taxon>Pseudomonadati</taxon>
        <taxon>Pseudomonadota</taxon>
        <taxon>Alphaproteobacteria</taxon>
        <taxon>Sphingomonadales</taxon>
        <taxon>Sphingomonadaceae</taxon>
        <taxon>Parasphingopyxis</taxon>
    </lineage>
</organism>
<gene>
    <name evidence="2" type="ORF">DFR46_1808</name>
</gene>
<dbReference type="AlphaFoldDB" id="A0A3D9FGL4"/>
<feature type="region of interest" description="Disordered" evidence="1">
    <location>
        <begin position="1"/>
        <end position="24"/>
    </location>
</feature>
<name>A0A3D9FGL4_9SPHN</name>
<dbReference type="EMBL" id="QRDP01000004">
    <property type="protein sequence ID" value="RED16778.1"/>
    <property type="molecule type" value="Genomic_DNA"/>
</dbReference>
<keyword evidence="3" id="KW-1185">Reference proteome</keyword>
<protein>
    <submittedName>
        <fullName evidence="2">Uncharacterized protein</fullName>
    </submittedName>
</protein>
<dbReference type="Proteomes" id="UP000256310">
    <property type="component" value="Unassembled WGS sequence"/>
</dbReference>